<feature type="domain" description="Ribonuclease H1 N-terminal" evidence="1">
    <location>
        <begin position="48"/>
        <end position="87"/>
    </location>
</feature>
<organism evidence="2 3">
    <name type="scientific">Schizophyllum amplum</name>
    <dbReference type="NCBI Taxonomy" id="97359"/>
    <lineage>
        <taxon>Eukaryota</taxon>
        <taxon>Fungi</taxon>
        <taxon>Dikarya</taxon>
        <taxon>Basidiomycota</taxon>
        <taxon>Agaricomycotina</taxon>
        <taxon>Agaricomycetes</taxon>
        <taxon>Agaricomycetidae</taxon>
        <taxon>Agaricales</taxon>
        <taxon>Schizophyllaceae</taxon>
        <taxon>Schizophyllum</taxon>
    </lineage>
</organism>
<dbReference type="EMBL" id="VDMD01000024">
    <property type="protein sequence ID" value="TRM59970.1"/>
    <property type="molecule type" value="Genomic_DNA"/>
</dbReference>
<sequence length="203" mass="22418">MADDLAHQLFQLSLTGQSYGTASLTGSSTRLPARGGRRGGRGRPAYQAYAVFVGRRAGVYLNWCCDAQVRGVRHNSYKGYESRADAYGAFDIAQARGLTFSCGDNVIRVAQVAARVRLDLDDLPLCMAFVDDEVGITMAERMSFWYVVYKGTQPGVYRTYHEVQLATTGLADAQHDSFRAREDAIAAFTTALERGNVYKFMRA</sequence>
<evidence type="ECO:0000313" key="3">
    <source>
        <dbReference type="Proteomes" id="UP000320762"/>
    </source>
</evidence>
<name>A0A550C5B4_9AGAR</name>
<comment type="caution">
    <text evidence="2">The sequence shown here is derived from an EMBL/GenBank/DDBJ whole genome shotgun (WGS) entry which is preliminary data.</text>
</comment>
<dbReference type="InterPro" id="IPR037056">
    <property type="entry name" value="RNase_H1_N_sf"/>
</dbReference>
<dbReference type="InterPro" id="IPR009027">
    <property type="entry name" value="Ribosomal_bL9/RNase_H1_N"/>
</dbReference>
<accession>A0A550C5B4</accession>
<evidence type="ECO:0000313" key="2">
    <source>
        <dbReference type="EMBL" id="TRM59970.1"/>
    </source>
</evidence>
<reference evidence="2 3" key="1">
    <citation type="journal article" date="2019" name="New Phytol.">
        <title>Comparative genomics reveals unique wood-decay strategies and fruiting body development in the Schizophyllaceae.</title>
        <authorList>
            <person name="Almasi E."/>
            <person name="Sahu N."/>
            <person name="Krizsan K."/>
            <person name="Balint B."/>
            <person name="Kovacs G.M."/>
            <person name="Kiss B."/>
            <person name="Cseklye J."/>
            <person name="Drula E."/>
            <person name="Henrissat B."/>
            <person name="Nagy I."/>
            <person name="Chovatia M."/>
            <person name="Adam C."/>
            <person name="LaButti K."/>
            <person name="Lipzen A."/>
            <person name="Riley R."/>
            <person name="Grigoriev I.V."/>
            <person name="Nagy L.G."/>
        </authorList>
    </citation>
    <scope>NUCLEOTIDE SEQUENCE [LARGE SCALE GENOMIC DNA]</scope>
    <source>
        <strain evidence="2 3">NL-1724</strain>
    </source>
</reference>
<evidence type="ECO:0000259" key="1">
    <source>
        <dbReference type="Pfam" id="PF01693"/>
    </source>
</evidence>
<dbReference type="Gene3D" id="3.40.970.10">
    <property type="entry name" value="Ribonuclease H1, N-terminal domain"/>
    <property type="match status" value="2"/>
</dbReference>
<feature type="domain" description="Ribonuclease H1 N-terminal" evidence="1">
    <location>
        <begin position="145"/>
        <end position="186"/>
    </location>
</feature>
<dbReference type="Proteomes" id="UP000320762">
    <property type="component" value="Unassembled WGS sequence"/>
</dbReference>
<dbReference type="OrthoDB" id="3270804at2759"/>
<protein>
    <recommendedName>
        <fullName evidence="1">Ribonuclease H1 N-terminal domain-containing protein</fullName>
    </recommendedName>
</protein>
<keyword evidence="3" id="KW-1185">Reference proteome</keyword>
<dbReference type="Pfam" id="PF01693">
    <property type="entry name" value="Cauli_VI"/>
    <property type="match status" value="2"/>
</dbReference>
<dbReference type="AlphaFoldDB" id="A0A550C5B4"/>
<gene>
    <name evidence="2" type="ORF">BD626DRAFT_408082</name>
</gene>
<dbReference type="InterPro" id="IPR011320">
    <property type="entry name" value="RNase_H1_N"/>
</dbReference>
<dbReference type="SUPFAM" id="SSF55658">
    <property type="entry name" value="L9 N-domain-like"/>
    <property type="match status" value="2"/>
</dbReference>
<proteinExistence type="predicted"/>